<dbReference type="HOGENOM" id="CLU_2612606_0_0_1"/>
<reference evidence="2" key="2">
    <citation type="submission" date="2015-01" db="EMBL/GenBank/DDBJ databases">
        <title>Evolutionary Origins and Diversification of the Mycorrhizal Mutualists.</title>
        <authorList>
            <consortium name="DOE Joint Genome Institute"/>
            <consortium name="Mycorrhizal Genomics Consortium"/>
            <person name="Kohler A."/>
            <person name="Kuo A."/>
            <person name="Nagy L.G."/>
            <person name="Floudas D."/>
            <person name="Copeland A."/>
            <person name="Barry K.W."/>
            <person name="Cichocki N."/>
            <person name="Veneault-Fourrey C."/>
            <person name="LaButti K."/>
            <person name="Lindquist E.A."/>
            <person name="Lipzen A."/>
            <person name="Lundell T."/>
            <person name="Morin E."/>
            <person name="Murat C."/>
            <person name="Riley R."/>
            <person name="Ohm R."/>
            <person name="Sun H."/>
            <person name="Tunlid A."/>
            <person name="Henrissat B."/>
            <person name="Grigoriev I.V."/>
            <person name="Hibbett D.S."/>
            <person name="Martin F."/>
        </authorList>
    </citation>
    <scope>NUCLEOTIDE SEQUENCE [LARGE SCALE GENOMIC DNA]</scope>
    <source>
        <strain evidence="2">Marx 270</strain>
    </source>
</reference>
<keyword evidence="2" id="KW-1185">Reference proteome</keyword>
<evidence type="ECO:0000313" key="2">
    <source>
        <dbReference type="Proteomes" id="UP000054217"/>
    </source>
</evidence>
<protein>
    <submittedName>
        <fullName evidence="1">Uncharacterized protein</fullName>
    </submittedName>
</protein>
<reference evidence="1 2" key="1">
    <citation type="submission" date="2014-04" db="EMBL/GenBank/DDBJ databases">
        <authorList>
            <consortium name="DOE Joint Genome Institute"/>
            <person name="Kuo A."/>
            <person name="Kohler A."/>
            <person name="Costa M.D."/>
            <person name="Nagy L.G."/>
            <person name="Floudas D."/>
            <person name="Copeland A."/>
            <person name="Barry K.W."/>
            <person name="Cichocki N."/>
            <person name="Veneault-Fourrey C."/>
            <person name="LaButti K."/>
            <person name="Lindquist E.A."/>
            <person name="Lipzen A."/>
            <person name="Lundell T."/>
            <person name="Morin E."/>
            <person name="Murat C."/>
            <person name="Sun H."/>
            <person name="Tunlid A."/>
            <person name="Henrissat B."/>
            <person name="Grigoriev I.V."/>
            <person name="Hibbett D.S."/>
            <person name="Martin F."/>
            <person name="Nordberg H.P."/>
            <person name="Cantor M.N."/>
            <person name="Hua S.X."/>
        </authorList>
    </citation>
    <scope>NUCLEOTIDE SEQUENCE [LARGE SCALE GENOMIC DNA]</scope>
    <source>
        <strain evidence="1 2">Marx 270</strain>
    </source>
</reference>
<dbReference type="Proteomes" id="UP000054217">
    <property type="component" value="Unassembled WGS sequence"/>
</dbReference>
<name>A0A0C3IKB7_PISTI</name>
<organism evidence="1 2">
    <name type="scientific">Pisolithus tinctorius Marx 270</name>
    <dbReference type="NCBI Taxonomy" id="870435"/>
    <lineage>
        <taxon>Eukaryota</taxon>
        <taxon>Fungi</taxon>
        <taxon>Dikarya</taxon>
        <taxon>Basidiomycota</taxon>
        <taxon>Agaricomycotina</taxon>
        <taxon>Agaricomycetes</taxon>
        <taxon>Agaricomycetidae</taxon>
        <taxon>Boletales</taxon>
        <taxon>Sclerodermatineae</taxon>
        <taxon>Pisolithaceae</taxon>
        <taxon>Pisolithus</taxon>
    </lineage>
</organism>
<accession>A0A0C3IKB7</accession>
<evidence type="ECO:0000313" key="1">
    <source>
        <dbReference type="EMBL" id="KIN97367.1"/>
    </source>
</evidence>
<proteinExistence type="predicted"/>
<dbReference type="OrthoDB" id="3260393at2759"/>
<gene>
    <name evidence="1" type="ORF">M404DRAFT_1006155</name>
</gene>
<dbReference type="EMBL" id="KN832030">
    <property type="protein sequence ID" value="KIN97367.1"/>
    <property type="molecule type" value="Genomic_DNA"/>
</dbReference>
<dbReference type="InParanoid" id="A0A0C3IKB7"/>
<dbReference type="AlphaFoldDB" id="A0A0C3IKB7"/>
<sequence length="93" mass="10231">MLSRSTSWTSCPSELNSDFRRERHIAFTPKRVPPFPPKLSVPIVSRRPSRESLRNIPIPSPKPVSLTLLSDRPAASLSAGMTLLPNNPPSAES</sequence>